<dbReference type="EMBL" id="BOPV01000001">
    <property type="protein sequence ID" value="GIL38469.1"/>
    <property type="molecule type" value="Genomic_DNA"/>
</dbReference>
<comment type="caution">
    <text evidence="1">The sequence shown here is derived from an EMBL/GenBank/DDBJ whole genome shotgun (WGS) entry which is preliminary data.</text>
</comment>
<reference evidence="1" key="1">
    <citation type="submission" date="2021-02" db="EMBL/GenBank/DDBJ databases">
        <title>Genome sequence of Rhodospirillales sp. strain TMPK1 isolated from soil.</title>
        <authorList>
            <person name="Nakai R."/>
            <person name="Kusada H."/>
            <person name="Tamaki H."/>
        </authorList>
    </citation>
    <scope>NUCLEOTIDE SEQUENCE</scope>
    <source>
        <strain evidence="1">TMPK1</strain>
    </source>
</reference>
<evidence type="ECO:0008006" key="3">
    <source>
        <dbReference type="Google" id="ProtNLM"/>
    </source>
</evidence>
<organism evidence="1 2">
    <name type="scientific">Roseiterribacter gracilis</name>
    <dbReference type="NCBI Taxonomy" id="2812848"/>
    <lineage>
        <taxon>Bacteria</taxon>
        <taxon>Pseudomonadati</taxon>
        <taxon>Pseudomonadota</taxon>
        <taxon>Alphaproteobacteria</taxon>
        <taxon>Rhodospirillales</taxon>
        <taxon>Roseiterribacteraceae</taxon>
        <taxon>Roseiterribacter</taxon>
    </lineage>
</organism>
<dbReference type="RefSeq" id="WP_420241498.1">
    <property type="nucleotide sequence ID" value="NZ_BOPV01000001.1"/>
</dbReference>
<dbReference type="Proteomes" id="UP000681075">
    <property type="component" value="Unassembled WGS sequence"/>
</dbReference>
<keyword evidence="2" id="KW-1185">Reference proteome</keyword>
<proteinExistence type="predicted"/>
<name>A0A8S8XA29_9PROT</name>
<dbReference type="AlphaFoldDB" id="A0A8S8XA29"/>
<protein>
    <recommendedName>
        <fullName evidence="3">DUF3108 domain-containing protein</fullName>
    </recommendedName>
</protein>
<gene>
    <name evidence="1" type="ORF">TMPK1_07060</name>
</gene>
<sequence>MHETIRGSILYTSRKPDRMGHERGREQFTIIKHRDGRRSLQAHAEIDDAPNVLRLVTTSVDAAWNPTDASVRLSVGDEFVGSSWYRFTDKLAECEGFTAREGRISQRYTLDRPIGTLGAHPIQGDAWHLNRYDLSQGPGRQRLPLIMMTSLDHRGATGPMLLARDLTLNFVGPETVTVGAGTFEALHFKYGTNDDYDSEDPSRHPPYHVWTTADGDYIFLKGQVAGYMKTYYELMSLERVISPAK</sequence>
<evidence type="ECO:0000313" key="2">
    <source>
        <dbReference type="Proteomes" id="UP000681075"/>
    </source>
</evidence>
<evidence type="ECO:0000313" key="1">
    <source>
        <dbReference type="EMBL" id="GIL38469.1"/>
    </source>
</evidence>
<accession>A0A8S8XA29</accession>